<dbReference type="Gene3D" id="3.40.50.261">
    <property type="entry name" value="Succinyl-CoA synthetase domains"/>
    <property type="match status" value="2"/>
</dbReference>
<organism evidence="5">
    <name type="scientific">marine sediment metagenome</name>
    <dbReference type="NCBI Taxonomy" id="412755"/>
    <lineage>
        <taxon>unclassified sequences</taxon>
        <taxon>metagenomes</taxon>
        <taxon>ecological metagenomes</taxon>
    </lineage>
</organism>
<dbReference type="PANTHER" id="PTHR43334">
    <property type="entry name" value="ACETATE--COA LIGASE [ADP-FORMING]"/>
    <property type="match status" value="1"/>
</dbReference>
<dbReference type="EMBL" id="BART01001519">
    <property type="protein sequence ID" value="GAG70314.1"/>
    <property type="molecule type" value="Genomic_DNA"/>
</dbReference>
<dbReference type="GO" id="GO:0016874">
    <property type="term" value="F:ligase activity"/>
    <property type="evidence" value="ECO:0007669"/>
    <property type="project" value="UniProtKB-KW"/>
</dbReference>
<dbReference type="AlphaFoldDB" id="X0ZLN4"/>
<keyword evidence="1" id="KW-0436">Ligase</keyword>
<dbReference type="SUPFAM" id="SSF52210">
    <property type="entry name" value="Succinyl-CoA synthetase domains"/>
    <property type="match status" value="1"/>
</dbReference>
<feature type="domain" description="Succinyl-CoA synthetase-like flavodoxin" evidence="4">
    <location>
        <begin position="1"/>
        <end position="31"/>
    </location>
</feature>
<keyword evidence="3" id="KW-0067">ATP-binding</keyword>
<accession>X0ZLN4</accession>
<evidence type="ECO:0000313" key="5">
    <source>
        <dbReference type="EMBL" id="GAG70314.1"/>
    </source>
</evidence>
<dbReference type="InterPro" id="IPR051538">
    <property type="entry name" value="Acyl-CoA_Synth/Transferase"/>
</dbReference>
<dbReference type="InterPro" id="IPR032875">
    <property type="entry name" value="Succ_CoA_lig_flav_dom"/>
</dbReference>
<protein>
    <recommendedName>
        <fullName evidence="4">Succinyl-CoA synthetase-like flavodoxin domain-containing protein</fullName>
    </recommendedName>
</protein>
<dbReference type="Pfam" id="PF13607">
    <property type="entry name" value="Succ_CoA_lig"/>
    <property type="match status" value="1"/>
</dbReference>
<evidence type="ECO:0000256" key="3">
    <source>
        <dbReference type="ARBA" id="ARBA00022840"/>
    </source>
</evidence>
<reference evidence="5" key="1">
    <citation type="journal article" date="2014" name="Front. Microbiol.">
        <title>High frequency of phylogenetically diverse reductive dehalogenase-homologous genes in deep subseafloor sedimentary metagenomes.</title>
        <authorList>
            <person name="Kawai M."/>
            <person name="Futagami T."/>
            <person name="Toyoda A."/>
            <person name="Takaki Y."/>
            <person name="Nishi S."/>
            <person name="Hori S."/>
            <person name="Arai W."/>
            <person name="Tsubouchi T."/>
            <person name="Morono Y."/>
            <person name="Uchiyama I."/>
            <person name="Ito T."/>
            <person name="Fujiyama A."/>
            <person name="Inagaki F."/>
            <person name="Takami H."/>
        </authorList>
    </citation>
    <scope>NUCLEOTIDE SEQUENCE</scope>
    <source>
        <strain evidence="5">Expedition CK06-06</strain>
    </source>
</reference>
<dbReference type="InterPro" id="IPR016102">
    <property type="entry name" value="Succinyl-CoA_synth-like"/>
</dbReference>
<name>X0ZLN4_9ZZZZ</name>
<keyword evidence="2" id="KW-0547">Nucleotide-binding</keyword>
<dbReference type="GO" id="GO:0005524">
    <property type="term" value="F:ATP binding"/>
    <property type="evidence" value="ECO:0007669"/>
    <property type="project" value="UniProtKB-KW"/>
</dbReference>
<comment type="caution">
    <text evidence="5">The sequence shown here is derived from an EMBL/GenBank/DDBJ whole genome shotgun (WGS) entry which is preliminary data.</text>
</comment>
<proteinExistence type="predicted"/>
<evidence type="ECO:0000256" key="2">
    <source>
        <dbReference type="ARBA" id="ARBA00022741"/>
    </source>
</evidence>
<sequence length="193" mass="21241">MAGEDKIYDAAFKQAGILRVEGVEEMFDLCRGLIHYPKIKGDKIGVITNSGGPAVLATDKLEELGLEVPEPSESLKNKLKEILPPHVSLGNPIDLLAYGGAEYFAKVSKTITLEYDAIIAIFIPTASMNSTEIATALGKIKEEIKIPIFANFMAGRLVKEAIRELKKYGIPNYETGERCAKVIQKIYLRSLKK</sequence>
<evidence type="ECO:0000256" key="1">
    <source>
        <dbReference type="ARBA" id="ARBA00022598"/>
    </source>
</evidence>
<evidence type="ECO:0000259" key="4">
    <source>
        <dbReference type="Pfam" id="PF13607"/>
    </source>
</evidence>
<dbReference type="PANTHER" id="PTHR43334:SF2">
    <property type="entry name" value="ACETATE--COA LIGASE [ADP-FORMING]"/>
    <property type="match status" value="1"/>
</dbReference>
<gene>
    <name evidence="5" type="ORF">S01H4_05290</name>
</gene>